<dbReference type="OrthoDB" id="9801773at2"/>
<dbReference type="AlphaFoldDB" id="A0A1I2NYS8"/>
<dbReference type="Proteomes" id="UP000198724">
    <property type="component" value="Unassembled WGS sequence"/>
</dbReference>
<reference evidence="2" key="1">
    <citation type="submission" date="2016-10" db="EMBL/GenBank/DDBJ databases">
        <authorList>
            <person name="Varghese N."/>
            <person name="Submissions S."/>
        </authorList>
    </citation>
    <scope>NUCLEOTIDE SEQUENCE [LARGE SCALE GENOMIC DNA]</scope>
    <source>
        <strain evidence="2">LP51</strain>
    </source>
</reference>
<gene>
    <name evidence="1" type="ORF">SAMN05421739_101863</name>
</gene>
<name>A0A1I2NYS8_9BACT</name>
<dbReference type="InterPro" id="IPR023393">
    <property type="entry name" value="START-like_dom_sf"/>
</dbReference>
<protein>
    <recommendedName>
        <fullName evidence="3">Ligand-binding SRPBCC domain-containing protein</fullName>
    </recommendedName>
</protein>
<accession>A0A1I2NYS8</accession>
<proteinExistence type="predicted"/>
<organism evidence="1 2">
    <name type="scientific">Pontibacter chinhatensis</name>
    <dbReference type="NCBI Taxonomy" id="1436961"/>
    <lineage>
        <taxon>Bacteria</taxon>
        <taxon>Pseudomonadati</taxon>
        <taxon>Bacteroidota</taxon>
        <taxon>Cytophagia</taxon>
        <taxon>Cytophagales</taxon>
        <taxon>Hymenobacteraceae</taxon>
        <taxon>Pontibacter</taxon>
    </lineage>
</organism>
<dbReference type="RefSeq" id="WP_092099231.1">
    <property type="nucleotide sequence ID" value="NZ_FOOT01000001.1"/>
</dbReference>
<evidence type="ECO:0000313" key="1">
    <source>
        <dbReference type="EMBL" id="SFG07979.1"/>
    </source>
</evidence>
<keyword evidence="2" id="KW-1185">Reference proteome</keyword>
<dbReference type="EMBL" id="FOOT01000001">
    <property type="protein sequence ID" value="SFG07979.1"/>
    <property type="molecule type" value="Genomic_DNA"/>
</dbReference>
<dbReference type="SUPFAM" id="SSF55961">
    <property type="entry name" value="Bet v1-like"/>
    <property type="match status" value="1"/>
</dbReference>
<evidence type="ECO:0008006" key="3">
    <source>
        <dbReference type="Google" id="ProtNLM"/>
    </source>
</evidence>
<dbReference type="CDD" id="cd07820">
    <property type="entry name" value="SRPBCC_3"/>
    <property type="match status" value="1"/>
</dbReference>
<evidence type="ECO:0000313" key="2">
    <source>
        <dbReference type="Proteomes" id="UP000198724"/>
    </source>
</evidence>
<dbReference type="Gene3D" id="3.30.530.20">
    <property type="match status" value="1"/>
</dbReference>
<sequence length="161" mass="18450">MPTISLKTTIHAPVEVCFDLSRSINLHVISTKHTGERAIAGVTSGLIGPGESVTWRAKHFGVWQHLTSRITEYERPYYFADEMVEGAFQRFKHEHHFQESGNSNTLMRDVFDYTSPFGLLGKLADKLLLKRYITSLLLERNNVIKHYAESGQWKSLLNTDR</sequence>